<dbReference type="PROSITE" id="PS51371">
    <property type="entry name" value="CBS"/>
    <property type="match status" value="2"/>
</dbReference>
<keyword evidence="1 2" id="KW-0129">CBS domain</keyword>
<dbReference type="Gene3D" id="3.10.580.10">
    <property type="entry name" value="CBS-domain"/>
    <property type="match status" value="1"/>
</dbReference>
<feature type="domain" description="CBS" evidence="3">
    <location>
        <begin position="26"/>
        <end position="82"/>
    </location>
</feature>
<evidence type="ECO:0000259" key="3">
    <source>
        <dbReference type="PROSITE" id="PS51371"/>
    </source>
</evidence>
<feature type="domain" description="CBS" evidence="3">
    <location>
        <begin position="91"/>
        <end position="145"/>
    </location>
</feature>
<dbReference type="InterPro" id="IPR000644">
    <property type="entry name" value="CBS_dom"/>
</dbReference>
<proteinExistence type="predicted"/>
<dbReference type="PANTHER" id="PTHR43080:SF2">
    <property type="entry name" value="CBS DOMAIN-CONTAINING PROTEIN"/>
    <property type="match status" value="1"/>
</dbReference>
<reference evidence="4 5" key="1">
    <citation type="journal article" date="2016" name="Nat. Microbiol.">
        <title>Genomic inference of the metabolism of cosmopolitan subsurface Archaea, Hadesarchaea.</title>
        <authorList>
            <person name="Baker B.J."/>
            <person name="Saw J.H."/>
            <person name="Lind A.E."/>
            <person name="Lazar C.S."/>
            <person name="Hinrichs K.-U."/>
            <person name="Teske A.P."/>
            <person name="Ettema T.J."/>
        </authorList>
    </citation>
    <scope>NUCLEOTIDE SEQUENCE [LARGE SCALE GENOMIC DNA]</scope>
</reference>
<dbReference type="SMART" id="SM00116">
    <property type="entry name" value="CBS"/>
    <property type="match status" value="2"/>
</dbReference>
<dbReference type="PANTHER" id="PTHR43080">
    <property type="entry name" value="CBS DOMAIN-CONTAINING PROTEIN CBSX3, MITOCHONDRIAL"/>
    <property type="match status" value="1"/>
</dbReference>
<evidence type="ECO:0000313" key="4">
    <source>
        <dbReference type="EMBL" id="KUO39880.1"/>
    </source>
</evidence>
<comment type="caution">
    <text evidence="4">The sequence shown here is derived from an EMBL/GenBank/DDBJ whole genome shotgun (WGS) entry which is preliminary data.</text>
</comment>
<dbReference type="Proteomes" id="UP000074294">
    <property type="component" value="Unassembled WGS sequence"/>
</dbReference>
<dbReference type="InterPro" id="IPR051257">
    <property type="entry name" value="Diverse_CBS-Domain"/>
</dbReference>
<evidence type="ECO:0000313" key="5">
    <source>
        <dbReference type="Proteomes" id="UP000074294"/>
    </source>
</evidence>
<dbReference type="SUPFAM" id="SSF54631">
    <property type="entry name" value="CBS-domain pair"/>
    <property type="match status" value="1"/>
</dbReference>
<sequence length="145" mass="16489">MGGGMKEAMTPLRGQTMSNLTVEEIMTRNVITVETEEPVFDMVKKMINKNVECVPVTRAGKLMGLITFRDVIRKVIYEGKDPKKMKAKDVMTKSVVTCYNDATVLDVVKLMKNRRLRRIPVIDRNRKLVGLITNFDLAIIGWDVD</sequence>
<accession>A0A147JTY3</accession>
<dbReference type="InterPro" id="IPR046342">
    <property type="entry name" value="CBS_dom_sf"/>
</dbReference>
<protein>
    <recommendedName>
        <fullName evidence="3">CBS domain-containing protein</fullName>
    </recommendedName>
</protein>
<dbReference type="Pfam" id="PF00571">
    <property type="entry name" value="CBS"/>
    <property type="match status" value="2"/>
</dbReference>
<name>A0A147JTY3_HADYE</name>
<dbReference type="EMBL" id="LQMQ01000053">
    <property type="protein sequence ID" value="KUO39880.1"/>
    <property type="molecule type" value="Genomic_DNA"/>
</dbReference>
<evidence type="ECO:0000256" key="1">
    <source>
        <dbReference type="ARBA" id="ARBA00023122"/>
    </source>
</evidence>
<dbReference type="AlphaFoldDB" id="A0A147JTY3"/>
<evidence type="ECO:0000256" key="2">
    <source>
        <dbReference type="PROSITE-ProRule" id="PRU00703"/>
    </source>
</evidence>
<gene>
    <name evidence="4" type="ORF">APZ16_01195</name>
</gene>
<dbReference type="STRING" id="1776334.APZ16_01195"/>
<organism evidence="4 5">
    <name type="scientific">Hadarchaeum yellowstonense</name>
    <dbReference type="NCBI Taxonomy" id="1776334"/>
    <lineage>
        <taxon>Archaea</taxon>
        <taxon>Methanobacteriati</taxon>
        <taxon>Candidatus Hadarchaeota</taxon>
        <taxon>Candidatus Hadarchaeia</taxon>
        <taxon>Candidatus Hadarchaeales</taxon>
        <taxon>Candidatus Hadarchaeaceae</taxon>
        <taxon>Candidatus Hadarchaeum</taxon>
    </lineage>
</organism>